<dbReference type="PANTHER" id="PTHR31001">
    <property type="entry name" value="UNCHARACTERIZED TRANSCRIPTIONAL REGULATORY PROTEIN"/>
    <property type="match status" value="1"/>
</dbReference>
<dbReference type="AlphaFoldDB" id="A0A9W9T246"/>
<keyword evidence="2" id="KW-0479">Metal-binding</keyword>
<evidence type="ECO:0000259" key="7">
    <source>
        <dbReference type="PROSITE" id="PS50048"/>
    </source>
</evidence>
<dbReference type="GO" id="GO:0000981">
    <property type="term" value="F:DNA-binding transcription factor activity, RNA polymerase II-specific"/>
    <property type="evidence" value="ECO:0007669"/>
    <property type="project" value="InterPro"/>
</dbReference>
<dbReference type="GO" id="GO:0005634">
    <property type="term" value="C:nucleus"/>
    <property type="evidence" value="ECO:0007669"/>
    <property type="project" value="UniProtKB-SubCell"/>
</dbReference>
<dbReference type="CDD" id="cd12148">
    <property type="entry name" value="fungal_TF_MHR"/>
    <property type="match status" value="1"/>
</dbReference>
<dbReference type="InterPro" id="IPR050613">
    <property type="entry name" value="Sec_Metabolite_Reg"/>
</dbReference>
<keyword evidence="5" id="KW-0804">Transcription</keyword>
<evidence type="ECO:0000256" key="1">
    <source>
        <dbReference type="ARBA" id="ARBA00004123"/>
    </source>
</evidence>
<dbReference type="GO" id="GO:0008270">
    <property type="term" value="F:zinc ion binding"/>
    <property type="evidence" value="ECO:0007669"/>
    <property type="project" value="InterPro"/>
</dbReference>
<evidence type="ECO:0000256" key="5">
    <source>
        <dbReference type="ARBA" id="ARBA00023163"/>
    </source>
</evidence>
<dbReference type="PANTHER" id="PTHR31001:SF45">
    <property type="entry name" value="ZN(II)2CYS6 TRANSCRIPTION FACTOR (EUROFUNG)"/>
    <property type="match status" value="1"/>
</dbReference>
<keyword evidence="3" id="KW-0805">Transcription regulation</keyword>
<comment type="subcellular location">
    <subcellularLocation>
        <location evidence="1">Nucleus</location>
    </subcellularLocation>
</comment>
<evidence type="ECO:0000256" key="3">
    <source>
        <dbReference type="ARBA" id="ARBA00023015"/>
    </source>
</evidence>
<gene>
    <name evidence="8" type="ORF">N7472_003077</name>
</gene>
<dbReference type="InterPro" id="IPR036864">
    <property type="entry name" value="Zn2-C6_fun-type_DNA-bd_sf"/>
</dbReference>
<organism evidence="8 9">
    <name type="scientific">Penicillium cf. griseofulvum</name>
    <dbReference type="NCBI Taxonomy" id="2972120"/>
    <lineage>
        <taxon>Eukaryota</taxon>
        <taxon>Fungi</taxon>
        <taxon>Dikarya</taxon>
        <taxon>Ascomycota</taxon>
        <taxon>Pezizomycotina</taxon>
        <taxon>Eurotiomycetes</taxon>
        <taxon>Eurotiomycetidae</taxon>
        <taxon>Eurotiales</taxon>
        <taxon>Aspergillaceae</taxon>
        <taxon>Penicillium</taxon>
    </lineage>
</organism>
<evidence type="ECO:0000256" key="6">
    <source>
        <dbReference type="ARBA" id="ARBA00023242"/>
    </source>
</evidence>
<dbReference type="GO" id="GO:0003677">
    <property type="term" value="F:DNA binding"/>
    <property type="evidence" value="ECO:0007669"/>
    <property type="project" value="UniProtKB-KW"/>
</dbReference>
<dbReference type="Gene3D" id="4.10.240.10">
    <property type="entry name" value="Zn(2)-C6 fungal-type DNA-binding domain"/>
    <property type="match status" value="1"/>
</dbReference>
<reference evidence="8" key="1">
    <citation type="submission" date="2022-11" db="EMBL/GenBank/DDBJ databases">
        <authorList>
            <person name="Petersen C."/>
        </authorList>
    </citation>
    <scope>NUCLEOTIDE SEQUENCE</scope>
    <source>
        <strain evidence="8">IBT 16849</strain>
    </source>
</reference>
<keyword evidence="9" id="KW-1185">Reference proteome</keyword>
<sequence length="723" mass="82714">MATPASASEQTVTAKTQRTLACVLCQQRKIKCDRTFPCINCVRACVQCKQATRQRRRRFPEKELLERLRYYERLLRRHNIKFDPLHTPVTDSGSSGEEGRDDLLEGTPSECTLLVEDSRLLRESIAVKRKPLYETPSWLRGPPPNLWHAISQKTVDPNDDKNDTGFLHENDDVRQAVIKKAWKHMFQGQSNDHLLFGSSAGNVNLSTLRPTQVQIFRLWQIYLDNVNPLLRVTHTPTLQTRIIDAASDIANINPTLEALMFSIYCVSISSITEDQCSTSFGSSKKDLLAGYQFACQQALRDCSILRSSDHECLTALYLYLVSIRPITDPASLSSLLSVAIRIAQRIGIDNESMYDKCSALEAEMRRRLWWSLIIFDNRICEMSDYKTASLAPTWDCRLPLNIYDSELRPEMKTAPAESNRPTEMVFAVVRSELANFVRHSAFHLDCINPFLSTIAHRSTTIDEAEGLMALEKTIEDKYLAFCNPENPMHFMTIWTTRGYLAKARLLQHYSRYLSASVPQTDTQRSGGISHALRMLECDTKLMTSPLTKGYLWFVHFHFPFPAYIHLLQDLKNMPVEEHADQAWEVMSNNYEARIMDTKHDDRPFFIIFSRIVFQAWQAREQVSREKERPLVPPRIVLDIREKIMQMTMNFGQDVDTVQPGSTSGINEDNLSIPMQMDFSVPGSLGSWGYADMSGPSSMDVDPNQFLLNTMDWSTLYVLRGETL</sequence>
<dbReference type="Proteomes" id="UP001150879">
    <property type="component" value="Unassembled WGS sequence"/>
</dbReference>
<dbReference type="GO" id="GO:0006351">
    <property type="term" value="P:DNA-templated transcription"/>
    <property type="evidence" value="ECO:0007669"/>
    <property type="project" value="InterPro"/>
</dbReference>
<dbReference type="SUPFAM" id="SSF57701">
    <property type="entry name" value="Zn2/Cys6 DNA-binding domain"/>
    <property type="match status" value="1"/>
</dbReference>
<name>A0A9W9T246_9EURO</name>
<dbReference type="Pfam" id="PF04082">
    <property type="entry name" value="Fungal_trans"/>
    <property type="match status" value="1"/>
</dbReference>
<dbReference type="SMART" id="SM00906">
    <property type="entry name" value="Fungal_trans"/>
    <property type="match status" value="1"/>
</dbReference>
<dbReference type="CDD" id="cd00067">
    <property type="entry name" value="GAL4"/>
    <property type="match status" value="1"/>
</dbReference>
<dbReference type="InterPro" id="IPR007219">
    <property type="entry name" value="XnlR_reg_dom"/>
</dbReference>
<evidence type="ECO:0000256" key="4">
    <source>
        <dbReference type="ARBA" id="ARBA00023125"/>
    </source>
</evidence>
<dbReference type="EMBL" id="JAPQKP010000002">
    <property type="protein sequence ID" value="KAJ5206629.1"/>
    <property type="molecule type" value="Genomic_DNA"/>
</dbReference>
<accession>A0A9W9T246</accession>
<keyword evidence="4" id="KW-0238">DNA-binding</keyword>
<protein>
    <submittedName>
        <fullName evidence="8">Transcription factor</fullName>
    </submittedName>
</protein>
<evidence type="ECO:0000313" key="9">
    <source>
        <dbReference type="Proteomes" id="UP001150879"/>
    </source>
</evidence>
<proteinExistence type="predicted"/>
<evidence type="ECO:0000313" key="8">
    <source>
        <dbReference type="EMBL" id="KAJ5206629.1"/>
    </source>
</evidence>
<evidence type="ECO:0000256" key="2">
    <source>
        <dbReference type="ARBA" id="ARBA00022723"/>
    </source>
</evidence>
<keyword evidence="6" id="KW-0539">Nucleus</keyword>
<dbReference type="PROSITE" id="PS50048">
    <property type="entry name" value="ZN2_CY6_FUNGAL_2"/>
    <property type="match status" value="1"/>
</dbReference>
<dbReference type="SMART" id="SM00066">
    <property type="entry name" value="GAL4"/>
    <property type="match status" value="1"/>
</dbReference>
<comment type="caution">
    <text evidence="8">The sequence shown here is derived from an EMBL/GenBank/DDBJ whole genome shotgun (WGS) entry which is preliminary data.</text>
</comment>
<dbReference type="InterPro" id="IPR001138">
    <property type="entry name" value="Zn2Cys6_DnaBD"/>
</dbReference>
<feature type="domain" description="Zn(2)-C6 fungal-type" evidence="7">
    <location>
        <begin position="21"/>
        <end position="48"/>
    </location>
</feature>
<reference evidence="8" key="2">
    <citation type="journal article" date="2023" name="IMA Fungus">
        <title>Comparative genomic study of the Penicillium genus elucidates a diverse pangenome and 15 lateral gene transfer events.</title>
        <authorList>
            <person name="Petersen C."/>
            <person name="Sorensen T."/>
            <person name="Nielsen M.R."/>
            <person name="Sondergaard T.E."/>
            <person name="Sorensen J.L."/>
            <person name="Fitzpatrick D.A."/>
            <person name="Frisvad J.C."/>
            <person name="Nielsen K.L."/>
        </authorList>
    </citation>
    <scope>NUCLEOTIDE SEQUENCE</scope>
    <source>
        <strain evidence="8">IBT 16849</strain>
    </source>
</reference>
<dbReference type="Pfam" id="PF00172">
    <property type="entry name" value="Zn_clus"/>
    <property type="match status" value="1"/>
</dbReference>